<reference evidence="3" key="1">
    <citation type="submission" date="2016-09" db="EMBL/GenBank/DDBJ databases">
        <authorList>
            <person name="Koehorst J."/>
        </authorList>
    </citation>
    <scope>NUCLEOTIDE SEQUENCE [LARGE SCALE GENOMIC DNA]</scope>
</reference>
<accession>A0A1H6LQZ5</accession>
<name>A0A1H6LQZ5_9BACT</name>
<evidence type="ECO:0000313" key="3">
    <source>
        <dbReference type="Proteomes" id="UP000176204"/>
    </source>
</evidence>
<dbReference type="EMBL" id="LT629973">
    <property type="protein sequence ID" value="SEH91095.1"/>
    <property type="molecule type" value="Genomic_DNA"/>
</dbReference>
<feature type="transmembrane region" description="Helical" evidence="1">
    <location>
        <begin position="21"/>
        <end position="41"/>
    </location>
</feature>
<gene>
    <name evidence="2" type="ORF">PYTT_1642</name>
</gene>
<dbReference type="AlphaFoldDB" id="A0A1H6LQZ5"/>
<keyword evidence="1" id="KW-1133">Transmembrane helix</keyword>
<keyword evidence="3" id="KW-1185">Reference proteome</keyword>
<dbReference type="KEGG" id="agl:PYTT_1642"/>
<evidence type="ECO:0000256" key="1">
    <source>
        <dbReference type="SAM" id="Phobius"/>
    </source>
</evidence>
<dbReference type="Proteomes" id="UP000176204">
    <property type="component" value="Chromosome I"/>
</dbReference>
<organism evidence="2 3">
    <name type="scientific">Akkermansia glycaniphila</name>
    <dbReference type="NCBI Taxonomy" id="1679444"/>
    <lineage>
        <taxon>Bacteria</taxon>
        <taxon>Pseudomonadati</taxon>
        <taxon>Verrucomicrobiota</taxon>
        <taxon>Verrucomicrobiia</taxon>
        <taxon>Verrucomicrobiales</taxon>
        <taxon>Akkermansiaceae</taxon>
        <taxon>Akkermansia</taxon>
    </lineage>
</organism>
<proteinExistence type="predicted"/>
<sequence length="77" mass="9110">MTMCDNVKTYFSILREYKAEIIMMIGFVLTVGIYLDFRNFIADTTKIQTQQTEVLRTIETRLTNLEHRQSQKDAFKP</sequence>
<keyword evidence="1" id="KW-0812">Transmembrane</keyword>
<dbReference type="STRING" id="1679444.PYTT_1642"/>
<evidence type="ECO:0000313" key="2">
    <source>
        <dbReference type="EMBL" id="SEH91095.1"/>
    </source>
</evidence>
<keyword evidence="1" id="KW-0472">Membrane</keyword>
<protein>
    <submittedName>
        <fullName evidence="2">Uncharacterized protein</fullName>
    </submittedName>
</protein>